<gene>
    <name evidence="3" type="ORF">FISHEDRAFT_75549</name>
</gene>
<feature type="domain" description="DUF6534" evidence="2">
    <location>
        <begin position="187"/>
        <end position="267"/>
    </location>
</feature>
<evidence type="ECO:0000259" key="2">
    <source>
        <dbReference type="Pfam" id="PF20152"/>
    </source>
</evidence>
<organism evidence="3 4">
    <name type="scientific">Fistulina hepatica ATCC 64428</name>
    <dbReference type="NCBI Taxonomy" id="1128425"/>
    <lineage>
        <taxon>Eukaryota</taxon>
        <taxon>Fungi</taxon>
        <taxon>Dikarya</taxon>
        <taxon>Basidiomycota</taxon>
        <taxon>Agaricomycotina</taxon>
        <taxon>Agaricomycetes</taxon>
        <taxon>Agaricomycetidae</taxon>
        <taxon>Agaricales</taxon>
        <taxon>Fistulinaceae</taxon>
        <taxon>Fistulina</taxon>
    </lineage>
</organism>
<evidence type="ECO:0000313" key="3">
    <source>
        <dbReference type="EMBL" id="KIY46526.1"/>
    </source>
</evidence>
<feature type="transmembrane region" description="Helical" evidence="1">
    <location>
        <begin position="172"/>
        <end position="195"/>
    </location>
</feature>
<dbReference type="OrthoDB" id="3046149at2759"/>
<keyword evidence="1" id="KW-0812">Transmembrane</keyword>
<dbReference type="PANTHER" id="PTHR40465">
    <property type="entry name" value="CHROMOSOME 1, WHOLE GENOME SHOTGUN SEQUENCE"/>
    <property type="match status" value="1"/>
</dbReference>
<accession>A0A0D7A999</accession>
<dbReference type="Proteomes" id="UP000054144">
    <property type="component" value="Unassembled WGS sequence"/>
</dbReference>
<feature type="transmembrane region" description="Helical" evidence="1">
    <location>
        <begin position="133"/>
        <end position="157"/>
    </location>
</feature>
<sequence length="333" mass="37446">MSSLSSHELHSTFGTVFIGYMIAIIMYGFTFFQTYQYFWRFSKDNPINRATVVSLALLDTVSSALNNLKDLVRLKKPRSVRLYYYLVTTFFTDEPMTNATHSLCAEILVSALAIFIVQAYYSKRIWHVTENLIFCGITTSLSVVAFVLAMIMTYILFNDSRFEHLADPGPKAIVAAAQGLTLAAMLSILIVLCLPQSQSNRSREQRWKWIDVAMDYTFSRGALSTVIQLCCLVTFATHPAHVTWLPFHILASKIFINSLLYMLYAREVKTVARSVSQPGSLVFSSAHTPRTTHNIRFDGPKPSLQSTTEGTVLDISARGKEDETLVEVDESAF</sequence>
<feature type="transmembrane region" description="Helical" evidence="1">
    <location>
        <begin position="216"/>
        <end position="238"/>
    </location>
</feature>
<dbReference type="InterPro" id="IPR045339">
    <property type="entry name" value="DUF6534"/>
</dbReference>
<evidence type="ECO:0000313" key="4">
    <source>
        <dbReference type="Proteomes" id="UP000054144"/>
    </source>
</evidence>
<dbReference type="Pfam" id="PF20152">
    <property type="entry name" value="DUF6534"/>
    <property type="match status" value="1"/>
</dbReference>
<proteinExistence type="predicted"/>
<reference evidence="3 4" key="1">
    <citation type="journal article" date="2015" name="Fungal Genet. Biol.">
        <title>Evolution of novel wood decay mechanisms in Agaricales revealed by the genome sequences of Fistulina hepatica and Cylindrobasidium torrendii.</title>
        <authorList>
            <person name="Floudas D."/>
            <person name="Held B.W."/>
            <person name="Riley R."/>
            <person name="Nagy L.G."/>
            <person name="Koehler G."/>
            <person name="Ransdell A.S."/>
            <person name="Younus H."/>
            <person name="Chow J."/>
            <person name="Chiniquy J."/>
            <person name="Lipzen A."/>
            <person name="Tritt A."/>
            <person name="Sun H."/>
            <person name="Haridas S."/>
            <person name="LaButti K."/>
            <person name="Ohm R.A."/>
            <person name="Kues U."/>
            <person name="Blanchette R.A."/>
            <person name="Grigoriev I.V."/>
            <person name="Minto R.E."/>
            <person name="Hibbett D.S."/>
        </authorList>
    </citation>
    <scope>NUCLEOTIDE SEQUENCE [LARGE SCALE GENOMIC DNA]</scope>
    <source>
        <strain evidence="3 4">ATCC 64428</strain>
    </source>
</reference>
<keyword evidence="1" id="KW-1133">Transmembrane helix</keyword>
<feature type="transmembrane region" description="Helical" evidence="1">
    <location>
        <begin position="12"/>
        <end position="35"/>
    </location>
</feature>
<evidence type="ECO:0000256" key="1">
    <source>
        <dbReference type="SAM" id="Phobius"/>
    </source>
</evidence>
<dbReference type="EMBL" id="KN882028">
    <property type="protein sequence ID" value="KIY46526.1"/>
    <property type="molecule type" value="Genomic_DNA"/>
</dbReference>
<keyword evidence="1" id="KW-0472">Membrane</keyword>
<protein>
    <recommendedName>
        <fullName evidence="2">DUF6534 domain-containing protein</fullName>
    </recommendedName>
</protein>
<feature type="transmembrane region" description="Helical" evidence="1">
    <location>
        <begin position="99"/>
        <end position="121"/>
    </location>
</feature>
<feature type="transmembrane region" description="Helical" evidence="1">
    <location>
        <begin position="244"/>
        <end position="264"/>
    </location>
</feature>
<keyword evidence="4" id="KW-1185">Reference proteome</keyword>
<dbReference type="AlphaFoldDB" id="A0A0D7A999"/>
<dbReference type="PANTHER" id="PTHR40465:SF1">
    <property type="entry name" value="DUF6534 DOMAIN-CONTAINING PROTEIN"/>
    <property type="match status" value="1"/>
</dbReference>
<name>A0A0D7A999_9AGAR</name>